<dbReference type="Gene3D" id="1.50.10.10">
    <property type="match status" value="1"/>
</dbReference>
<sequence length="628" mass="66421">MAYLQPYLHDLTGVFSAPVQAWADPHGQIRGEGAQGIHCGDDRVVRSAVLTVDGEEPAWVSTHVRSADAVDYLHFVRVPGSVADPLVHLTRSRTADARGVAETIRIDSAQAEPVRLRVVCRIVVDSTPMEKIKSGAAPAAGPEVAGPGWSWRGEGTRALLETGAADAEYADGTVLLAWTVDVEPGGSVELPWRLDVEDLGAPMVGPTTAPLVAPRLADRRMDRLMSRSVSDLNGLRMASSDRPGDTFLAAGAPWFLTMFGRDSLIAARMLLPLDTALAGGTLRALAARQGTTTDADTAEQPGKILHEVRRATLRFEEDGQGVALPPVYFGTIDATPLWITLLHGAWRAGLPEQEVAALLDPLEAALVWLRDHGDSDGDGFLEYLDTSGHGLANQGWKDSGDSIRWHDGSLADGPIALAEVQGYAYEAALGGAALLEAFGRPGAGEWRAYAEDLAARFRAAFWCEDADGRYPAIALDASKRPVDGVASNMGHLLGTGILDAAEEATVVRRLMDPTMFSGFGIRTVSTTNGGFWPTRYHAGSVWSHDTAIVIDGMTRAGFADEASTLAAGLLDAAEGFDWRLPELFSGHAADQVGAPVPYPASCRPQAWAAASAVPIAVALGQLAPGGPA</sequence>
<gene>
    <name evidence="3" type="ORF">ACETWP_08795</name>
</gene>
<feature type="domain" description="Putative glycogen debranching enzyme N-terminal" evidence="1">
    <location>
        <begin position="18"/>
        <end position="192"/>
    </location>
</feature>
<evidence type="ECO:0000259" key="2">
    <source>
        <dbReference type="Pfam" id="PF22422"/>
    </source>
</evidence>
<dbReference type="SUPFAM" id="SSF48208">
    <property type="entry name" value="Six-hairpin glycosidases"/>
    <property type="match status" value="1"/>
</dbReference>
<protein>
    <submittedName>
        <fullName evidence="3">Glycogen debranching N-terminal domain-containing protein</fullName>
    </submittedName>
</protein>
<proteinExistence type="predicted"/>
<dbReference type="InterPro" id="IPR008928">
    <property type="entry name" value="6-hairpin_glycosidase_sf"/>
</dbReference>
<comment type="caution">
    <text evidence="3">The sequence shown here is derived from an EMBL/GenBank/DDBJ whole genome shotgun (WGS) entry which is preliminary data.</text>
</comment>
<dbReference type="Pfam" id="PF14742">
    <property type="entry name" value="GDE_N_bis"/>
    <property type="match status" value="1"/>
</dbReference>
<accession>A0ABV4URB7</accession>
<evidence type="ECO:0000259" key="1">
    <source>
        <dbReference type="Pfam" id="PF14742"/>
    </source>
</evidence>
<dbReference type="InterPro" id="IPR012341">
    <property type="entry name" value="6hp_glycosidase-like_sf"/>
</dbReference>
<dbReference type="Pfam" id="PF22422">
    <property type="entry name" value="MGH1-like_GH"/>
    <property type="match status" value="1"/>
</dbReference>
<feature type="domain" description="Mannosylglycerate hydrolase MGH1-like glycoside hydrolase" evidence="2">
    <location>
        <begin position="336"/>
        <end position="573"/>
    </location>
</feature>
<organism evidence="3 4">
    <name type="scientific">Arthrobacter halodurans</name>
    <dbReference type="NCBI Taxonomy" id="516699"/>
    <lineage>
        <taxon>Bacteria</taxon>
        <taxon>Bacillati</taxon>
        <taxon>Actinomycetota</taxon>
        <taxon>Actinomycetes</taxon>
        <taxon>Micrococcales</taxon>
        <taxon>Micrococcaceae</taxon>
        <taxon>Arthrobacter</taxon>
    </lineage>
</organism>
<keyword evidence="4" id="KW-1185">Reference proteome</keyword>
<dbReference type="RefSeq" id="WP_373971852.1">
    <property type="nucleotide sequence ID" value="NZ_JBHDLJ010000005.1"/>
</dbReference>
<dbReference type="EMBL" id="JBHDLJ010000005">
    <property type="protein sequence ID" value="MFB0834683.1"/>
    <property type="molecule type" value="Genomic_DNA"/>
</dbReference>
<reference evidence="3 4" key="1">
    <citation type="submission" date="2024-09" db="EMBL/GenBank/DDBJ databases">
        <authorList>
            <person name="Salinas-Garcia M.A."/>
            <person name="Prieme A."/>
        </authorList>
    </citation>
    <scope>NUCLEOTIDE SEQUENCE [LARGE SCALE GENOMIC DNA]</scope>
    <source>
        <strain evidence="3 4">DSM 21081</strain>
    </source>
</reference>
<name>A0ABV4URB7_9MICC</name>
<evidence type="ECO:0000313" key="4">
    <source>
        <dbReference type="Proteomes" id="UP001575652"/>
    </source>
</evidence>
<evidence type="ECO:0000313" key="3">
    <source>
        <dbReference type="EMBL" id="MFB0834683.1"/>
    </source>
</evidence>
<dbReference type="InterPro" id="IPR054491">
    <property type="entry name" value="MGH1-like_GH"/>
</dbReference>
<dbReference type="InterPro" id="IPR032856">
    <property type="entry name" value="GDE_N_bis"/>
</dbReference>
<dbReference type="Proteomes" id="UP001575652">
    <property type="component" value="Unassembled WGS sequence"/>
</dbReference>